<feature type="domain" description="OmpR/PhoB-type" evidence="10">
    <location>
        <begin position="140"/>
        <end position="241"/>
    </location>
</feature>
<dbReference type="InterPro" id="IPR001867">
    <property type="entry name" value="OmpR/PhoB-type_DNA-bd"/>
</dbReference>
<dbReference type="FunFam" id="1.10.10.10:FF:000018">
    <property type="entry name" value="DNA-binding response regulator ResD"/>
    <property type="match status" value="1"/>
</dbReference>
<evidence type="ECO:0000256" key="8">
    <source>
        <dbReference type="PROSITE-ProRule" id="PRU01091"/>
    </source>
</evidence>
<dbReference type="SUPFAM" id="SSF46894">
    <property type="entry name" value="C-terminal effector domain of the bipartite response regulators"/>
    <property type="match status" value="1"/>
</dbReference>
<evidence type="ECO:0000256" key="4">
    <source>
        <dbReference type="ARBA" id="ARBA00023015"/>
    </source>
</evidence>
<keyword evidence="12" id="KW-1185">Reference proteome</keyword>
<proteinExistence type="predicted"/>
<feature type="domain" description="Response regulatory" evidence="9">
    <location>
        <begin position="10"/>
        <end position="123"/>
    </location>
</feature>
<keyword evidence="2 7" id="KW-0597">Phosphoprotein</keyword>
<dbReference type="Gene3D" id="3.40.50.2300">
    <property type="match status" value="1"/>
</dbReference>
<gene>
    <name evidence="11" type="ORF">IDH45_32645</name>
</gene>
<dbReference type="InterPro" id="IPR001789">
    <property type="entry name" value="Sig_transdc_resp-reg_receiver"/>
</dbReference>
<organism evidence="11 12">
    <name type="scientific">Paenibacillus oceani</name>
    <dbReference type="NCBI Taxonomy" id="2772510"/>
    <lineage>
        <taxon>Bacteria</taxon>
        <taxon>Bacillati</taxon>
        <taxon>Bacillota</taxon>
        <taxon>Bacilli</taxon>
        <taxon>Bacillales</taxon>
        <taxon>Paenibacillaceae</taxon>
        <taxon>Paenibacillus</taxon>
    </lineage>
</organism>
<dbReference type="GO" id="GO:0006355">
    <property type="term" value="P:regulation of DNA-templated transcription"/>
    <property type="evidence" value="ECO:0007669"/>
    <property type="project" value="InterPro"/>
</dbReference>
<dbReference type="InterPro" id="IPR011006">
    <property type="entry name" value="CheY-like_superfamily"/>
</dbReference>
<evidence type="ECO:0000259" key="10">
    <source>
        <dbReference type="PROSITE" id="PS51755"/>
    </source>
</evidence>
<keyword evidence="3" id="KW-0902">Two-component regulatory system</keyword>
<evidence type="ECO:0000256" key="2">
    <source>
        <dbReference type="ARBA" id="ARBA00022553"/>
    </source>
</evidence>
<dbReference type="InterPro" id="IPR016032">
    <property type="entry name" value="Sig_transdc_resp-reg_C-effctor"/>
</dbReference>
<dbReference type="Gene3D" id="1.10.10.10">
    <property type="entry name" value="Winged helix-like DNA-binding domain superfamily/Winged helix DNA-binding domain"/>
    <property type="match status" value="1"/>
</dbReference>
<dbReference type="SMART" id="SM00448">
    <property type="entry name" value="REC"/>
    <property type="match status" value="1"/>
</dbReference>
<keyword evidence="4" id="KW-0805">Transcription regulation</keyword>
<dbReference type="FunFam" id="3.40.50.2300:FF:000001">
    <property type="entry name" value="DNA-binding response regulator PhoB"/>
    <property type="match status" value="1"/>
</dbReference>
<evidence type="ECO:0000256" key="3">
    <source>
        <dbReference type="ARBA" id="ARBA00023012"/>
    </source>
</evidence>
<evidence type="ECO:0000256" key="7">
    <source>
        <dbReference type="PROSITE-ProRule" id="PRU00169"/>
    </source>
</evidence>
<dbReference type="GO" id="GO:0000156">
    <property type="term" value="F:phosphorelay response regulator activity"/>
    <property type="evidence" value="ECO:0007669"/>
    <property type="project" value="TreeGrafter"/>
</dbReference>
<dbReference type="CDD" id="cd17574">
    <property type="entry name" value="REC_OmpR"/>
    <property type="match status" value="1"/>
</dbReference>
<dbReference type="Gene3D" id="6.10.250.690">
    <property type="match status" value="1"/>
</dbReference>
<dbReference type="PROSITE" id="PS50110">
    <property type="entry name" value="RESPONSE_REGULATORY"/>
    <property type="match status" value="1"/>
</dbReference>
<keyword evidence="5 8" id="KW-0238">DNA-binding</keyword>
<dbReference type="PANTHER" id="PTHR48111">
    <property type="entry name" value="REGULATOR OF RPOS"/>
    <property type="match status" value="1"/>
</dbReference>
<keyword evidence="6" id="KW-0804">Transcription</keyword>
<feature type="modified residue" description="4-aspartylphosphate" evidence="7">
    <location>
        <position position="59"/>
    </location>
</feature>
<dbReference type="SMART" id="SM00862">
    <property type="entry name" value="Trans_reg_C"/>
    <property type="match status" value="1"/>
</dbReference>
<evidence type="ECO:0000259" key="9">
    <source>
        <dbReference type="PROSITE" id="PS50110"/>
    </source>
</evidence>
<dbReference type="PROSITE" id="PS51755">
    <property type="entry name" value="OMPR_PHOB"/>
    <property type="match status" value="1"/>
</dbReference>
<evidence type="ECO:0000256" key="6">
    <source>
        <dbReference type="ARBA" id="ARBA00023163"/>
    </source>
</evidence>
<evidence type="ECO:0000256" key="5">
    <source>
        <dbReference type="ARBA" id="ARBA00023125"/>
    </source>
</evidence>
<evidence type="ECO:0000313" key="12">
    <source>
        <dbReference type="Proteomes" id="UP000639396"/>
    </source>
</evidence>
<protein>
    <submittedName>
        <fullName evidence="11">Response regulator transcription factor</fullName>
    </submittedName>
</protein>
<dbReference type="SUPFAM" id="SSF52172">
    <property type="entry name" value="CheY-like"/>
    <property type="match status" value="1"/>
</dbReference>
<dbReference type="InterPro" id="IPR036388">
    <property type="entry name" value="WH-like_DNA-bd_sf"/>
</dbReference>
<sequence>MDLDYAETATVLIVEDDKEIRELIRLYLVKSGFRVEEANDGVSALRVFESARPDLVLLDIQLPGGDGLTLCEQLRSVSNIPIVFVSARGEAEDIVHGLSLGADDYIPKPFDPAVVVARVKANLRRAPIYRRYDASVPVPSRERTIPSEGIHIDTRKMTVHVNGQEVKMSAKEFMLLAFLASRPDEVFSASELYEHVWGSDSNDDPRTVMVHIYNIRKKLEQDPANPRYIISVRGMGYRYEGTAAR</sequence>
<dbReference type="Pfam" id="PF00486">
    <property type="entry name" value="Trans_reg_C"/>
    <property type="match status" value="1"/>
</dbReference>
<dbReference type="Proteomes" id="UP000639396">
    <property type="component" value="Unassembled WGS sequence"/>
</dbReference>
<name>A0A927CES6_9BACL</name>
<dbReference type="GO" id="GO:0005829">
    <property type="term" value="C:cytosol"/>
    <property type="evidence" value="ECO:0007669"/>
    <property type="project" value="TreeGrafter"/>
</dbReference>
<dbReference type="Pfam" id="PF00072">
    <property type="entry name" value="Response_reg"/>
    <property type="match status" value="1"/>
</dbReference>
<comment type="subcellular location">
    <subcellularLocation>
        <location evidence="1">Cytoplasm</location>
    </subcellularLocation>
</comment>
<dbReference type="EMBL" id="JACXJA010000068">
    <property type="protein sequence ID" value="MBD2866728.1"/>
    <property type="molecule type" value="Genomic_DNA"/>
</dbReference>
<dbReference type="GO" id="GO:0032993">
    <property type="term" value="C:protein-DNA complex"/>
    <property type="evidence" value="ECO:0007669"/>
    <property type="project" value="TreeGrafter"/>
</dbReference>
<evidence type="ECO:0000313" key="11">
    <source>
        <dbReference type="EMBL" id="MBD2866728.1"/>
    </source>
</evidence>
<dbReference type="AlphaFoldDB" id="A0A927CES6"/>
<feature type="DNA-binding region" description="OmpR/PhoB-type" evidence="8">
    <location>
        <begin position="140"/>
        <end position="241"/>
    </location>
</feature>
<dbReference type="CDD" id="cd00383">
    <property type="entry name" value="trans_reg_C"/>
    <property type="match status" value="1"/>
</dbReference>
<dbReference type="PANTHER" id="PTHR48111:SF21">
    <property type="entry name" value="DNA-BINDING DUAL MASTER TRANSCRIPTIONAL REGULATOR RPAA"/>
    <property type="match status" value="1"/>
</dbReference>
<comment type="caution">
    <text evidence="11">The sequence shown here is derived from an EMBL/GenBank/DDBJ whole genome shotgun (WGS) entry which is preliminary data.</text>
</comment>
<accession>A0A927CES6</accession>
<dbReference type="InterPro" id="IPR039420">
    <property type="entry name" value="WalR-like"/>
</dbReference>
<dbReference type="GO" id="GO:0000976">
    <property type="term" value="F:transcription cis-regulatory region binding"/>
    <property type="evidence" value="ECO:0007669"/>
    <property type="project" value="TreeGrafter"/>
</dbReference>
<evidence type="ECO:0000256" key="1">
    <source>
        <dbReference type="ARBA" id="ARBA00004496"/>
    </source>
</evidence>
<reference evidence="11" key="1">
    <citation type="submission" date="2020-09" db="EMBL/GenBank/DDBJ databases">
        <title>A novel bacterium of genus Paenibacillus, isolated from South China Sea.</title>
        <authorList>
            <person name="Huang H."/>
            <person name="Mo K."/>
            <person name="Hu Y."/>
        </authorList>
    </citation>
    <scope>NUCLEOTIDE SEQUENCE</scope>
    <source>
        <strain evidence="11">IB182363</strain>
    </source>
</reference>